<dbReference type="SUPFAM" id="SSF53738">
    <property type="entry name" value="Phosphoglucomutase, first 3 domains"/>
    <property type="match status" value="3"/>
</dbReference>
<keyword evidence="11" id="KW-1185">Reference proteome</keyword>
<dbReference type="InterPro" id="IPR050060">
    <property type="entry name" value="Phosphoglucosamine_mutase"/>
</dbReference>
<feature type="domain" description="Alpha-D-phosphohexomutase alpha/beta/alpha" evidence="9">
    <location>
        <begin position="281"/>
        <end position="392"/>
    </location>
</feature>
<evidence type="ECO:0000256" key="1">
    <source>
        <dbReference type="ARBA" id="ARBA00001946"/>
    </source>
</evidence>
<evidence type="ECO:0000256" key="4">
    <source>
        <dbReference type="ARBA" id="ARBA00022723"/>
    </source>
</evidence>
<evidence type="ECO:0000256" key="6">
    <source>
        <dbReference type="ARBA" id="ARBA00023235"/>
    </source>
</evidence>
<dbReference type="OrthoDB" id="9806956at2"/>
<dbReference type="PANTHER" id="PTHR42946">
    <property type="entry name" value="PHOSPHOHEXOSE MUTASE"/>
    <property type="match status" value="1"/>
</dbReference>
<evidence type="ECO:0000313" key="10">
    <source>
        <dbReference type="EMBL" id="PSJ31768.1"/>
    </source>
</evidence>
<evidence type="ECO:0000259" key="9">
    <source>
        <dbReference type="Pfam" id="PF02880"/>
    </source>
</evidence>
<dbReference type="Gene3D" id="3.40.120.10">
    <property type="entry name" value="Alpha-D-Glucose-1,6-Bisphosphate, subunit A, domain 3"/>
    <property type="match status" value="3"/>
</dbReference>
<feature type="domain" description="Alpha-D-phosphohexomutase alpha/beta/alpha" evidence="7">
    <location>
        <begin position="10"/>
        <end position="133"/>
    </location>
</feature>
<evidence type="ECO:0000259" key="7">
    <source>
        <dbReference type="Pfam" id="PF02878"/>
    </source>
</evidence>
<dbReference type="RefSeq" id="WP_106776512.1">
    <property type="nucleotide sequence ID" value="NZ_JYGE01000003.1"/>
</dbReference>
<dbReference type="Gene3D" id="3.30.310.50">
    <property type="entry name" value="Alpha-D-phosphohexomutase, C-terminal domain"/>
    <property type="match status" value="1"/>
</dbReference>
<protein>
    <submittedName>
        <fullName evidence="10">Phosphoglucomutase</fullName>
    </submittedName>
</protein>
<dbReference type="InterPro" id="IPR036900">
    <property type="entry name" value="A-D-PHexomutase_C_sf"/>
</dbReference>
<comment type="caution">
    <text evidence="10">The sequence shown here is derived from an EMBL/GenBank/DDBJ whole genome shotgun (WGS) entry which is preliminary data.</text>
</comment>
<keyword evidence="3" id="KW-0597">Phosphoprotein</keyword>
<keyword evidence="5" id="KW-0460">Magnesium</keyword>
<dbReference type="EMBL" id="JYGE01000003">
    <property type="protein sequence ID" value="PSJ31768.1"/>
    <property type="molecule type" value="Genomic_DNA"/>
</dbReference>
<dbReference type="InterPro" id="IPR005845">
    <property type="entry name" value="A-D-PHexomutase_a/b/a-II"/>
</dbReference>
<comment type="similarity">
    <text evidence="2">Belongs to the phosphohexose mutase family.</text>
</comment>
<keyword evidence="4" id="KW-0479">Metal-binding</keyword>
<organism evidence="10 11">
    <name type="scientific">Peptostreptococcus russellii</name>
    <dbReference type="NCBI Taxonomy" id="215200"/>
    <lineage>
        <taxon>Bacteria</taxon>
        <taxon>Bacillati</taxon>
        <taxon>Bacillota</taxon>
        <taxon>Clostridia</taxon>
        <taxon>Peptostreptococcales</taxon>
        <taxon>Peptostreptococcaceae</taxon>
        <taxon>Peptostreptococcus</taxon>
    </lineage>
</organism>
<dbReference type="CDD" id="cd03089">
    <property type="entry name" value="PMM_PGM"/>
    <property type="match status" value="1"/>
</dbReference>
<dbReference type="PANTHER" id="PTHR42946:SF1">
    <property type="entry name" value="PHOSPHOGLUCOMUTASE (ALPHA-D-GLUCOSE-1,6-BISPHOSPHATE-DEPENDENT)"/>
    <property type="match status" value="1"/>
</dbReference>
<reference evidence="10" key="1">
    <citation type="thesis" date="2015" institute="Rutgers" country="The State University of New Jersey, 14 College Farm Rd., New Brunswick, NJ, USA">
        <title>Ammonia toxicity in bacteria and its implications for treatment of and resource recovery from highly nitrogenous organic wastes.</title>
        <authorList>
            <person name="Luther A.K."/>
        </authorList>
    </citation>
    <scope>NUCLEOTIDE SEQUENCE</scope>
    <source>
        <strain evidence="10">RT-10B</strain>
    </source>
</reference>
<evidence type="ECO:0000313" key="11">
    <source>
        <dbReference type="Proteomes" id="UP000241434"/>
    </source>
</evidence>
<dbReference type="Proteomes" id="UP000241434">
    <property type="component" value="Unassembled WGS sequence"/>
</dbReference>
<comment type="cofactor">
    <cofactor evidence="1">
        <name>Mg(2+)</name>
        <dbReference type="ChEBI" id="CHEBI:18420"/>
    </cofactor>
</comment>
<dbReference type="PRINTS" id="PR00509">
    <property type="entry name" value="PGMPMM"/>
</dbReference>
<dbReference type="Pfam" id="PF02879">
    <property type="entry name" value="PGM_PMM_II"/>
    <property type="match status" value="1"/>
</dbReference>
<proteinExistence type="inferred from homology"/>
<gene>
    <name evidence="10" type="ORF">UF10_03865</name>
</gene>
<feature type="domain" description="Alpha-D-phosphohexomutase alpha/beta/alpha" evidence="8">
    <location>
        <begin position="188"/>
        <end position="275"/>
    </location>
</feature>
<dbReference type="AlphaFoldDB" id="A0A2P7Q1C0"/>
<dbReference type="FunFam" id="3.40.120.10:FF:000010">
    <property type="entry name" value="phosphomannomutase/phosphoglucomutase isoform X1"/>
    <property type="match status" value="1"/>
</dbReference>
<accession>A0A2P7Q1C0</accession>
<evidence type="ECO:0000256" key="3">
    <source>
        <dbReference type="ARBA" id="ARBA00022553"/>
    </source>
</evidence>
<dbReference type="InterPro" id="IPR016055">
    <property type="entry name" value="A-D-PHexomutase_a/b/a-I/II/III"/>
</dbReference>
<dbReference type="InterPro" id="IPR005844">
    <property type="entry name" value="A-D-PHexomutase_a/b/a-I"/>
</dbReference>
<dbReference type="GO" id="GO:0046872">
    <property type="term" value="F:metal ion binding"/>
    <property type="evidence" value="ECO:0007669"/>
    <property type="project" value="UniProtKB-KW"/>
</dbReference>
<evidence type="ECO:0000259" key="8">
    <source>
        <dbReference type="Pfam" id="PF02879"/>
    </source>
</evidence>
<dbReference type="InterPro" id="IPR005841">
    <property type="entry name" value="Alpha-D-phosphohexomutase_SF"/>
</dbReference>
<dbReference type="Pfam" id="PF02878">
    <property type="entry name" value="PGM_PMM_I"/>
    <property type="match status" value="1"/>
</dbReference>
<dbReference type="GO" id="GO:0005975">
    <property type="term" value="P:carbohydrate metabolic process"/>
    <property type="evidence" value="ECO:0007669"/>
    <property type="project" value="InterPro"/>
</dbReference>
<evidence type="ECO:0000256" key="5">
    <source>
        <dbReference type="ARBA" id="ARBA00022842"/>
    </source>
</evidence>
<sequence length="499" mass="55472">MDKLYRLQNGTDIRGVAYKDENSELEITLRTEDVQDIASGFATWLTDKLKKSNIKIAIGMDSRITGPALREACAERFVELGVDIVDCGLATTPAMFMSTIMDDYKCDGAIMFTASHMPYIYNGMKMFTSEGCLEKSDLKDLLDISVSGNFISSNIQGIKTERNLIDDYSALLVNKIKKGVNSKDNFDKPLDGMKIVVDAGNGSGGFFAQKVLGELGANTDGSQFLDPDGMFPNHIPNPENKEAMKSITDATLKNNADMGIIFDTDVDRAAIVGSNGKPINKNALIALISKIILKEHPESTIVTDSVTSNGLAEFIKENAGIHHRFKRGYKNVINESIRLNEEGIESYLAIETSGHAALKENYFLDDGAYLVSKILMEAAKLHKDGKDIADLIDGLKEAKEDCEYRIKINKEDFKDYANEILEDLKLYSSKISNWDRVEKNYEGIRVNCNSEDEKGWFLMRVSLHEPLLVLNIESDLDGGCEKIYSKLSNFLSDYSLSLK</sequence>
<dbReference type="GO" id="GO:0004615">
    <property type="term" value="F:phosphomannomutase activity"/>
    <property type="evidence" value="ECO:0007669"/>
    <property type="project" value="TreeGrafter"/>
</dbReference>
<dbReference type="InterPro" id="IPR005846">
    <property type="entry name" value="A-D-PHexomutase_a/b/a-III"/>
</dbReference>
<keyword evidence="6" id="KW-0413">Isomerase</keyword>
<dbReference type="Pfam" id="PF02880">
    <property type="entry name" value="PGM_PMM_III"/>
    <property type="match status" value="1"/>
</dbReference>
<dbReference type="SUPFAM" id="SSF55957">
    <property type="entry name" value="Phosphoglucomutase, C-terminal domain"/>
    <property type="match status" value="1"/>
</dbReference>
<evidence type="ECO:0000256" key="2">
    <source>
        <dbReference type="ARBA" id="ARBA00010231"/>
    </source>
</evidence>
<name>A0A2P7Q1C0_9FIRM</name>